<protein>
    <submittedName>
        <fullName evidence="1">CaiB/BaiF CoA transferase family protein</fullName>
    </submittedName>
</protein>
<dbReference type="Gene3D" id="3.30.1540.10">
    <property type="entry name" value="formyl-coa transferase, domain 3"/>
    <property type="match status" value="1"/>
</dbReference>
<dbReference type="Pfam" id="PF02515">
    <property type="entry name" value="CoA_transf_3"/>
    <property type="match status" value="1"/>
</dbReference>
<proteinExistence type="predicted"/>
<sequence>MRTAAAQQGPLSGVKVVEFAALGPAPFCGMLLADMGADVVLVQRASTSPDPLELGAHAIVHRGKRALALNLKDPDDHATALALVAQSDILIEGLRPGVMERLGLGPEACLAAQPALVYGRMTGWGQSGPLAQHAGHDLNYAALSGAAWWSATPHSAPLPPPTLVGDLGGGALYLAMGVLAALLHARSSGQGQVVDAAIVDGSANLLNLLLSLHSAGLQPEARGSGLLDGPWWYGLYRCADAQWLSVAAVEPHFRAELLKALDLSEDPVLRDAHRPSQWPTARAHLAQILSSQTREHWLALLQARGAHDACCTPLLAPSAAAAHPHLQARGTYVEHQGVLQAAAAPRFEHTPSRALADIPQYDQHGAQIRAELQAQRRL</sequence>
<evidence type="ECO:0000313" key="1">
    <source>
        <dbReference type="EMBL" id="MFG6448858.1"/>
    </source>
</evidence>
<comment type="caution">
    <text evidence="1">The sequence shown here is derived from an EMBL/GenBank/DDBJ whole genome shotgun (WGS) entry which is preliminary data.</text>
</comment>
<dbReference type="InterPro" id="IPR044855">
    <property type="entry name" value="CoA-Trfase_III_dom3_sf"/>
</dbReference>
<gene>
    <name evidence="1" type="ORF">ACG0Z6_11495</name>
</gene>
<dbReference type="EMBL" id="JBIGHZ010000004">
    <property type="protein sequence ID" value="MFG6448858.1"/>
    <property type="molecule type" value="Genomic_DNA"/>
</dbReference>
<dbReference type="GO" id="GO:0016740">
    <property type="term" value="F:transferase activity"/>
    <property type="evidence" value="ECO:0007669"/>
    <property type="project" value="UniProtKB-KW"/>
</dbReference>
<keyword evidence="2" id="KW-1185">Reference proteome</keyword>
<dbReference type="SUPFAM" id="SSF89796">
    <property type="entry name" value="CoA-transferase family III (CaiB/BaiF)"/>
    <property type="match status" value="1"/>
</dbReference>
<accession>A0ABW7FWZ3</accession>
<dbReference type="Proteomes" id="UP001606099">
    <property type="component" value="Unassembled WGS sequence"/>
</dbReference>
<dbReference type="RefSeq" id="WP_394461495.1">
    <property type="nucleotide sequence ID" value="NZ_JBIGHZ010000004.1"/>
</dbReference>
<keyword evidence="1" id="KW-0808">Transferase</keyword>
<reference evidence="1 2" key="1">
    <citation type="submission" date="2024-08" db="EMBL/GenBank/DDBJ databases">
        <authorList>
            <person name="Lu H."/>
        </authorList>
    </citation>
    <scope>NUCLEOTIDE SEQUENCE [LARGE SCALE GENOMIC DNA]</scope>
    <source>
        <strain evidence="1 2">BYS180W</strain>
    </source>
</reference>
<dbReference type="InterPro" id="IPR003673">
    <property type="entry name" value="CoA-Trfase_fam_III"/>
</dbReference>
<dbReference type="InterPro" id="IPR050509">
    <property type="entry name" value="CoA-transferase_III"/>
</dbReference>
<organism evidence="1 2">
    <name type="scientific">Roseateles rivi</name>
    <dbReference type="NCBI Taxonomy" id="3299028"/>
    <lineage>
        <taxon>Bacteria</taxon>
        <taxon>Pseudomonadati</taxon>
        <taxon>Pseudomonadota</taxon>
        <taxon>Betaproteobacteria</taxon>
        <taxon>Burkholderiales</taxon>
        <taxon>Sphaerotilaceae</taxon>
        <taxon>Roseateles</taxon>
    </lineage>
</organism>
<dbReference type="InterPro" id="IPR023606">
    <property type="entry name" value="CoA-Trfase_III_dom_1_sf"/>
</dbReference>
<evidence type="ECO:0000313" key="2">
    <source>
        <dbReference type="Proteomes" id="UP001606099"/>
    </source>
</evidence>
<name>A0ABW7FWZ3_9BURK</name>
<dbReference type="PANTHER" id="PTHR48228:SF5">
    <property type="entry name" value="ALPHA-METHYLACYL-COA RACEMASE"/>
    <property type="match status" value="1"/>
</dbReference>
<dbReference type="Gene3D" id="3.40.50.10540">
    <property type="entry name" value="Crotonobetainyl-coa:carnitine coa-transferase, domain 1"/>
    <property type="match status" value="1"/>
</dbReference>
<dbReference type="PANTHER" id="PTHR48228">
    <property type="entry name" value="SUCCINYL-COA--D-CITRAMALATE COA-TRANSFERASE"/>
    <property type="match status" value="1"/>
</dbReference>